<evidence type="ECO:0000256" key="2">
    <source>
        <dbReference type="ARBA" id="ARBA00010876"/>
    </source>
</evidence>
<dbReference type="AlphaFoldDB" id="S2WWW8"/>
<dbReference type="CDD" id="cd02869">
    <property type="entry name" value="PseudoU_synth_RluA_like"/>
    <property type="match status" value="1"/>
</dbReference>
<feature type="active site" evidence="4">
    <location>
        <position position="137"/>
    </location>
</feature>
<evidence type="ECO:0000256" key="1">
    <source>
        <dbReference type="ARBA" id="ARBA00000073"/>
    </source>
</evidence>
<dbReference type="InterPro" id="IPR036986">
    <property type="entry name" value="S4_RNA-bd_sf"/>
</dbReference>
<evidence type="ECO:0000313" key="8">
    <source>
        <dbReference type="EMBL" id="EPD32214.1"/>
    </source>
</evidence>
<name>S2WWW8_9ACTN</name>
<dbReference type="PATRIC" id="fig|883161.3.peg.1771"/>
<feature type="domain" description="RNA-binding S4" evidence="7">
    <location>
        <begin position="13"/>
        <end position="74"/>
    </location>
</feature>
<dbReference type="InterPro" id="IPR006225">
    <property type="entry name" value="PsdUridine_synth_RluC/D"/>
</dbReference>
<dbReference type="PANTHER" id="PTHR21600">
    <property type="entry name" value="MITOCHONDRIAL RNA PSEUDOURIDINE SYNTHASE"/>
    <property type="match status" value="1"/>
</dbReference>
<dbReference type="STRING" id="883161.HMPREF9306_01783"/>
<accession>S2WWW8</accession>
<dbReference type="InterPro" id="IPR006145">
    <property type="entry name" value="PsdUridine_synth_RsuA/RluA"/>
</dbReference>
<keyword evidence="9" id="KW-1185">Reference proteome</keyword>
<evidence type="ECO:0000256" key="3">
    <source>
        <dbReference type="ARBA" id="ARBA00023235"/>
    </source>
</evidence>
<dbReference type="InterPro" id="IPR006224">
    <property type="entry name" value="PsdUridine_synth_RluA-like_CS"/>
</dbReference>
<dbReference type="InterPro" id="IPR050188">
    <property type="entry name" value="RluA_PseudoU_synthase"/>
</dbReference>
<dbReference type="Pfam" id="PF01479">
    <property type="entry name" value="S4"/>
    <property type="match status" value="1"/>
</dbReference>
<dbReference type="SUPFAM" id="SSF55174">
    <property type="entry name" value="Alpha-L RNA-binding motif"/>
    <property type="match status" value="1"/>
</dbReference>
<dbReference type="InterPro" id="IPR020103">
    <property type="entry name" value="PsdUridine_synth_cat_dom_sf"/>
</dbReference>
<dbReference type="EMBL" id="AGZR01000009">
    <property type="protein sequence ID" value="EPD32214.1"/>
    <property type="molecule type" value="Genomic_DNA"/>
</dbReference>
<dbReference type="Proteomes" id="UP000014417">
    <property type="component" value="Unassembled WGS sequence"/>
</dbReference>
<dbReference type="PROSITE" id="PS01129">
    <property type="entry name" value="PSI_RLU"/>
    <property type="match status" value="1"/>
</dbReference>
<dbReference type="OrthoDB" id="9807829at2"/>
<evidence type="ECO:0000259" key="7">
    <source>
        <dbReference type="SMART" id="SM00363"/>
    </source>
</evidence>
<dbReference type="NCBIfam" id="TIGR00005">
    <property type="entry name" value="rluA_subfam"/>
    <property type="match status" value="1"/>
</dbReference>
<proteinExistence type="inferred from homology"/>
<dbReference type="SMART" id="SM00363">
    <property type="entry name" value="S4"/>
    <property type="match status" value="1"/>
</dbReference>
<protein>
    <recommendedName>
        <fullName evidence="6">Pseudouridine synthase</fullName>
        <ecNumber evidence="6">5.4.99.-</ecNumber>
    </recommendedName>
</protein>
<evidence type="ECO:0000256" key="4">
    <source>
        <dbReference type="PIRSR" id="PIRSR606225-1"/>
    </source>
</evidence>
<dbReference type="SUPFAM" id="SSF55120">
    <property type="entry name" value="Pseudouridine synthase"/>
    <property type="match status" value="1"/>
</dbReference>
<reference evidence="8 9" key="1">
    <citation type="submission" date="2013-04" db="EMBL/GenBank/DDBJ databases">
        <title>The Genome Sequence of Propionimicrobium lymphophilum ACS-093-V-SCH5.</title>
        <authorList>
            <consortium name="The Broad Institute Genomics Platform"/>
            <person name="Earl A."/>
            <person name="Ward D."/>
            <person name="Feldgarden M."/>
            <person name="Gevers D."/>
            <person name="Saerens B."/>
            <person name="Vaneechoutte M."/>
            <person name="Walker B."/>
            <person name="Young S."/>
            <person name="Zeng Q."/>
            <person name="Gargeya S."/>
            <person name="Fitzgerald M."/>
            <person name="Haas B."/>
            <person name="Abouelleil A."/>
            <person name="Allen A.W."/>
            <person name="Alvarado L."/>
            <person name="Arachchi H.M."/>
            <person name="Berlin A.M."/>
            <person name="Chapman S.B."/>
            <person name="Gainer-Dewar J."/>
            <person name="Goldberg J."/>
            <person name="Griggs A."/>
            <person name="Gujja S."/>
            <person name="Hansen M."/>
            <person name="Howarth C."/>
            <person name="Imamovic A."/>
            <person name="Ireland A."/>
            <person name="Larimer J."/>
            <person name="McCowan C."/>
            <person name="Murphy C."/>
            <person name="Pearson M."/>
            <person name="Poon T.W."/>
            <person name="Priest M."/>
            <person name="Roberts A."/>
            <person name="Saif S."/>
            <person name="Shea T."/>
            <person name="Sisk P."/>
            <person name="Sykes S."/>
            <person name="Wortman J."/>
            <person name="Nusbaum C."/>
            <person name="Birren B."/>
        </authorList>
    </citation>
    <scope>NUCLEOTIDE SEQUENCE [LARGE SCALE GENOMIC DNA]</scope>
    <source>
        <strain evidence="8 9">ACS-093-V-SCH5</strain>
    </source>
</reference>
<dbReference type="GO" id="GO:0000455">
    <property type="term" value="P:enzyme-directed rRNA pseudouridine synthesis"/>
    <property type="evidence" value="ECO:0007669"/>
    <property type="project" value="TreeGrafter"/>
</dbReference>
<comment type="caution">
    <text evidence="8">The sequence shown here is derived from an EMBL/GenBank/DDBJ whole genome shotgun (WGS) entry which is preliminary data.</text>
</comment>
<dbReference type="HOGENOM" id="CLU_016902_4_4_11"/>
<dbReference type="EC" id="5.4.99.-" evidence="6"/>
<comment type="catalytic activity">
    <reaction evidence="1 6">
        <text>a uridine in RNA = a pseudouridine in RNA</text>
        <dbReference type="Rhea" id="RHEA:48348"/>
        <dbReference type="Rhea" id="RHEA-COMP:12068"/>
        <dbReference type="Rhea" id="RHEA-COMP:12069"/>
        <dbReference type="ChEBI" id="CHEBI:65314"/>
        <dbReference type="ChEBI" id="CHEBI:65315"/>
    </reaction>
</comment>
<evidence type="ECO:0000256" key="6">
    <source>
        <dbReference type="RuleBase" id="RU362028"/>
    </source>
</evidence>
<keyword evidence="3 6" id="KW-0413">Isomerase</keyword>
<dbReference type="GO" id="GO:0120159">
    <property type="term" value="F:rRNA pseudouridine synthase activity"/>
    <property type="evidence" value="ECO:0007669"/>
    <property type="project" value="UniProtKB-ARBA"/>
</dbReference>
<dbReference type="PROSITE" id="PS50889">
    <property type="entry name" value="S4"/>
    <property type="match status" value="1"/>
</dbReference>
<comment type="similarity">
    <text evidence="2 6">Belongs to the pseudouridine synthase RluA family.</text>
</comment>
<dbReference type="RefSeq" id="WP_016456589.1">
    <property type="nucleotide sequence ID" value="NZ_KE150269.1"/>
</dbReference>
<keyword evidence="5" id="KW-0694">RNA-binding</keyword>
<comment type="function">
    <text evidence="6">Responsible for synthesis of pseudouridine from uracil.</text>
</comment>
<evidence type="ECO:0000313" key="9">
    <source>
        <dbReference type="Proteomes" id="UP000014417"/>
    </source>
</evidence>
<dbReference type="Pfam" id="PF00849">
    <property type="entry name" value="PseudoU_synth_2"/>
    <property type="match status" value="1"/>
</dbReference>
<sequence length="305" mass="33075">MKVLLIPDGLEGERVDVAASRMTGLTRSRVSTLIDEGKVRLDGGPVKPSVKVLGGQMLEIDLSEPVRRAKVRPALADGLKVIYDDSDIIVVDKPAGVAAHPSLGWDGPDVVSHLAAAGYAISTSGTPERQGIVQRLDVGTSGLMVVAKSEHAYTLLKQAFRDRTVNKIYFALVQGHPDPFNGTIDAPIGRHPGSAWKFAVTTDGRRSVTHYQTIEAAPAVTLLRIHLETGRTHQIRVHMSAFGHPCVGDPLYGCDPVLAEKVGLDRQWLHAAKLGFTHPGSGEYVEFRSNPPRELSSAWHQLRDK</sequence>
<dbReference type="PANTHER" id="PTHR21600:SF44">
    <property type="entry name" value="RIBOSOMAL LARGE SUBUNIT PSEUDOURIDINE SYNTHASE D"/>
    <property type="match status" value="1"/>
</dbReference>
<dbReference type="GO" id="GO:0003723">
    <property type="term" value="F:RNA binding"/>
    <property type="evidence" value="ECO:0007669"/>
    <property type="project" value="UniProtKB-KW"/>
</dbReference>
<dbReference type="Gene3D" id="3.30.2350.10">
    <property type="entry name" value="Pseudouridine synthase"/>
    <property type="match status" value="1"/>
</dbReference>
<gene>
    <name evidence="8" type="ORF">HMPREF9306_01783</name>
</gene>
<evidence type="ECO:0000256" key="5">
    <source>
        <dbReference type="PROSITE-ProRule" id="PRU00182"/>
    </source>
</evidence>
<dbReference type="InterPro" id="IPR002942">
    <property type="entry name" value="S4_RNA-bd"/>
</dbReference>
<organism evidence="8 9">
    <name type="scientific">Propionimicrobium lymphophilum ACS-093-V-SCH5</name>
    <dbReference type="NCBI Taxonomy" id="883161"/>
    <lineage>
        <taxon>Bacteria</taxon>
        <taxon>Bacillati</taxon>
        <taxon>Actinomycetota</taxon>
        <taxon>Actinomycetes</taxon>
        <taxon>Propionibacteriales</taxon>
        <taxon>Propionibacteriaceae</taxon>
        <taxon>Propionimicrobium</taxon>
    </lineage>
</organism>
<dbReference type="CDD" id="cd00165">
    <property type="entry name" value="S4"/>
    <property type="match status" value="1"/>
</dbReference>
<dbReference type="Gene3D" id="3.10.290.10">
    <property type="entry name" value="RNA-binding S4 domain"/>
    <property type="match status" value="1"/>
</dbReference>